<dbReference type="Gene3D" id="2.40.160.110">
    <property type="match status" value="1"/>
</dbReference>
<feature type="transmembrane region" description="Helical" evidence="6">
    <location>
        <begin position="311"/>
        <end position="332"/>
    </location>
</feature>
<keyword evidence="5 6" id="KW-0472">Membrane</keyword>
<dbReference type="PANTHER" id="PTHR12471:SF4">
    <property type="entry name" value="AGAP001624-PA"/>
    <property type="match status" value="1"/>
</dbReference>
<dbReference type="InParanoid" id="D6X326"/>
<feature type="domain" description="V-type proton ATPase subunit S1/VOA1 transmembrane" evidence="8">
    <location>
        <begin position="306"/>
        <end position="343"/>
    </location>
</feature>
<dbReference type="eggNOG" id="KOG3868">
    <property type="taxonomic scope" value="Eukaryota"/>
</dbReference>
<dbReference type="EMBL" id="KQ971372">
    <property type="protein sequence ID" value="EFA09806.2"/>
    <property type="molecule type" value="Genomic_DNA"/>
</dbReference>
<keyword evidence="10" id="KW-1185">Reference proteome</keyword>
<evidence type="ECO:0000256" key="2">
    <source>
        <dbReference type="ARBA" id="ARBA00009037"/>
    </source>
</evidence>
<proteinExistence type="inferred from homology"/>
<dbReference type="InterPro" id="IPR008388">
    <property type="entry name" value="Ac45_acc_su"/>
</dbReference>
<evidence type="ECO:0000256" key="6">
    <source>
        <dbReference type="SAM" id="Phobius"/>
    </source>
</evidence>
<feature type="domain" description="V-type proton ATPase subunit S1 luminal" evidence="7">
    <location>
        <begin position="160"/>
        <end position="290"/>
    </location>
</feature>
<dbReference type="Pfam" id="PF05827">
    <property type="entry name" value="VAS1_LD"/>
    <property type="match status" value="1"/>
</dbReference>
<keyword evidence="4 6" id="KW-1133">Transmembrane helix</keyword>
<dbReference type="STRING" id="7070.D6X326"/>
<evidence type="ECO:0000313" key="10">
    <source>
        <dbReference type="Proteomes" id="UP000007266"/>
    </source>
</evidence>
<evidence type="ECO:0000256" key="3">
    <source>
        <dbReference type="ARBA" id="ARBA00022692"/>
    </source>
</evidence>
<evidence type="ECO:0000259" key="7">
    <source>
        <dbReference type="Pfam" id="PF05827"/>
    </source>
</evidence>
<dbReference type="Pfam" id="PF20520">
    <property type="entry name" value="Ac45-VOA1_TM"/>
    <property type="match status" value="1"/>
</dbReference>
<dbReference type="GO" id="GO:0001671">
    <property type="term" value="F:ATPase activator activity"/>
    <property type="evidence" value="ECO:0000318"/>
    <property type="project" value="GO_Central"/>
</dbReference>
<protein>
    <submittedName>
        <fullName evidence="9">Uncharacterized protein</fullName>
    </submittedName>
</protein>
<evidence type="ECO:0000259" key="8">
    <source>
        <dbReference type="Pfam" id="PF20520"/>
    </source>
</evidence>
<organism evidence="9 10">
    <name type="scientific">Tribolium castaneum</name>
    <name type="common">Red flour beetle</name>
    <dbReference type="NCBI Taxonomy" id="7070"/>
    <lineage>
        <taxon>Eukaryota</taxon>
        <taxon>Metazoa</taxon>
        <taxon>Ecdysozoa</taxon>
        <taxon>Arthropoda</taxon>
        <taxon>Hexapoda</taxon>
        <taxon>Insecta</taxon>
        <taxon>Pterygota</taxon>
        <taxon>Neoptera</taxon>
        <taxon>Endopterygota</taxon>
        <taxon>Coleoptera</taxon>
        <taxon>Polyphaga</taxon>
        <taxon>Cucujiformia</taxon>
        <taxon>Tenebrionidae</taxon>
        <taxon>Tenebrionidae incertae sedis</taxon>
        <taxon>Tribolium</taxon>
    </lineage>
</organism>
<evidence type="ECO:0000256" key="4">
    <source>
        <dbReference type="ARBA" id="ARBA00022989"/>
    </source>
</evidence>
<dbReference type="OMA" id="FSYHCNG"/>
<name>D6X326_TRICA</name>
<comment type="subcellular location">
    <subcellularLocation>
        <location evidence="1">Membrane</location>
        <topology evidence="1">Single-pass membrane protein</topology>
    </subcellularLocation>
</comment>
<accession>D6X326</accession>
<keyword evidence="3 6" id="KW-0812">Transmembrane</keyword>
<dbReference type="KEGG" id="tca:657437"/>
<dbReference type="Proteomes" id="UP000007266">
    <property type="component" value="Linkage group 9"/>
</dbReference>
<dbReference type="FunCoup" id="D6X326">
    <property type="interactions" value="1"/>
</dbReference>
<dbReference type="GO" id="GO:0030641">
    <property type="term" value="P:regulation of cellular pH"/>
    <property type="evidence" value="ECO:0000318"/>
    <property type="project" value="GO_Central"/>
</dbReference>
<dbReference type="InterPro" id="IPR046755">
    <property type="entry name" value="VAS1_LD"/>
</dbReference>
<dbReference type="AlphaFoldDB" id="D6X326"/>
<dbReference type="HOGENOM" id="CLU_059623_0_0_1"/>
<comment type="similarity">
    <text evidence="2">Belongs to the vacuolar ATPase subunit S1 family.</text>
</comment>
<dbReference type="InterPro" id="IPR046756">
    <property type="entry name" value="VAS1/VOA1_TM"/>
</dbReference>
<sequence>MVDENTKMRVIILVLIFAFSTCQSAVLLWSTSKLEVSPLSDFNDETLQNLVQKLGFPDVSVYKSSHDLLPKFETLVKEYSRAYNPNGDITTENATEIATEEDFALIEAKQRGDLLAGNNTLSVLYLPSERHKRALASTTENPVSSKDVVLYKGTLKKNIYTLLYSSHPLVLHQEEPSEDSVSFTLGESRMVTVDSPGKDSYTKLYVKVPVQDNNFVILQFFFYWFNTYWSLTSVKVSTTNGNFSTTLNITEPFLVPAGFSYHCNGLTTFKDTAKDNSKTELRIYDLQVQIDSKNGLFSDAYDCVDFTTVPIWSGLFVTGLLGLGLIIALTAINDIKTMDKFDNQKTKQLSITVAE</sequence>
<gene>
    <name evidence="9" type="primary">AUGUSTUS-3.0.2_11951</name>
    <name evidence="9" type="ORF">TcasGA2_TC011951</name>
</gene>
<evidence type="ECO:0000313" key="9">
    <source>
        <dbReference type="EMBL" id="EFA09806.2"/>
    </source>
</evidence>
<evidence type="ECO:0000256" key="1">
    <source>
        <dbReference type="ARBA" id="ARBA00004167"/>
    </source>
</evidence>
<reference evidence="9 10" key="2">
    <citation type="journal article" date="2010" name="Nucleic Acids Res.">
        <title>BeetleBase in 2010: revisions to provide comprehensive genomic information for Tribolium castaneum.</title>
        <authorList>
            <person name="Kim H.S."/>
            <person name="Murphy T."/>
            <person name="Xia J."/>
            <person name="Caragea D."/>
            <person name="Park Y."/>
            <person name="Beeman R.W."/>
            <person name="Lorenzen M.D."/>
            <person name="Butcher S."/>
            <person name="Manak J.R."/>
            <person name="Brown S.J."/>
        </authorList>
    </citation>
    <scope>GENOME REANNOTATION</scope>
    <source>
        <strain evidence="9 10">Georgia GA2</strain>
    </source>
</reference>
<reference evidence="9 10" key="1">
    <citation type="journal article" date="2008" name="Nature">
        <title>The genome of the model beetle and pest Tribolium castaneum.</title>
        <authorList>
            <consortium name="Tribolium Genome Sequencing Consortium"/>
            <person name="Richards S."/>
            <person name="Gibbs R.A."/>
            <person name="Weinstock G.M."/>
            <person name="Brown S.J."/>
            <person name="Denell R."/>
            <person name="Beeman R.W."/>
            <person name="Gibbs R."/>
            <person name="Beeman R.W."/>
            <person name="Brown S.J."/>
            <person name="Bucher G."/>
            <person name="Friedrich M."/>
            <person name="Grimmelikhuijzen C.J."/>
            <person name="Klingler M."/>
            <person name="Lorenzen M."/>
            <person name="Richards S."/>
            <person name="Roth S."/>
            <person name="Schroder R."/>
            <person name="Tautz D."/>
            <person name="Zdobnov E.M."/>
            <person name="Muzny D."/>
            <person name="Gibbs R.A."/>
            <person name="Weinstock G.M."/>
            <person name="Attaway T."/>
            <person name="Bell S."/>
            <person name="Buhay C.J."/>
            <person name="Chandrabose M.N."/>
            <person name="Chavez D."/>
            <person name="Clerk-Blankenburg K.P."/>
            <person name="Cree A."/>
            <person name="Dao M."/>
            <person name="Davis C."/>
            <person name="Chacko J."/>
            <person name="Dinh H."/>
            <person name="Dugan-Rocha S."/>
            <person name="Fowler G."/>
            <person name="Garner T.T."/>
            <person name="Garnes J."/>
            <person name="Gnirke A."/>
            <person name="Hawes A."/>
            <person name="Hernandez J."/>
            <person name="Hines S."/>
            <person name="Holder M."/>
            <person name="Hume J."/>
            <person name="Jhangiani S.N."/>
            <person name="Joshi V."/>
            <person name="Khan Z.M."/>
            <person name="Jackson L."/>
            <person name="Kovar C."/>
            <person name="Kowis A."/>
            <person name="Lee S."/>
            <person name="Lewis L.R."/>
            <person name="Margolis J."/>
            <person name="Morgan M."/>
            <person name="Nazareth L.V."/>
            <person name="Nguyen N."/>
            <person name="Okwuonu G."/>
            <person name="Parker D."/>
            <person name="Richards S."/>
            <person name="Ruiz S.J."/>
            <person name="Santibanez J."/>
            <person name="Savard J."/>
            <person name="Scherer S.E."/>
            <person name="Schneider B."/>
            <person name="Sodergren E."/>
            <person name="Tautz D."/>
            <person name="Vattahil S."/>
            <person name="Villasana D."/>
            <person name="White C.S."/>
            <person name="Wright R."/>
            <person name="Park Y."/>
            <person name="Beeman R.W."/>
            <person name="Lord J."/>
            <person name="Oppert B."/>
            <person name="Lorenzen M."/>
            <person name="Brown S."/>
            <person name="Wang L."/>
            <person name="Savard J."/>
            <person name="Tautz D."/>
            <person name="Richards S."/>
            <person name="Weinstock G."/>
            <person name="Gibbs R.A."/>
            <person name="Liu Y."/>
            <person name="Worley K."/>
            <person name="Weinstock G."/>
            <person name="Elsik C.G."/>
            <person name="Reese J.T."/>
            <person name="Elhaik E."/>
            <person name="Landan G."/>
            <person name="Graur D."/>
            <person name="Arensburger P."/>
            <person name="Atkinson P."/>
            <person name="Beeman R.W."/>
            <person name="Beidler J."/>
            <person name="Brown S.J."/>
            <person name="Demuth J.P."/>
            <person name="Drury D.W."/>
            <person name="Du Y.Z."/>
            <person name="Fujiwara H."/>
            <person name="Lorenzen M."/>
            <person name="Maselli V."/>
            <person name="Osanai M."/>
            <person name="Park Y."/>
            <person name="Robertson H.M."/>
            <person name="Tu Z."/>
            <person name="Wang J.J."/>
            <person name="Wang S."/>
            <person name="Richards S."/>
            <person name="Song H."/>
            <person name="Zhang L."/>
            <person name="Sodergren E."/>
            <person name="Werner D."/>
            <person name="Stanke M."/>
            <person name="Morgenstern B."/>
            <person name="Solovyev V."/>
            <person name="Kosarev P."/>
            <person name="Brown G."/>
            <person name="Chen H.C."/>
            <person name="Ermolaeva O."/>
            <person name="Hlavina W."/>
            <person name="Kapustin Y."/>
            <person name="Kiryutin B."/>
            <person name="Kitts P."/>
            <person name="Maglott D."/>
            <person name="Pruitt K."/>
            <person name="Sapojnikov V."/>
            <person name="Souvorov A."/>
            <person name="Mackey A.J."/>
            <person name="Waterhouse R.M."/>
            <person name="Wyder S."/>
            <person name="Zdobnov E.M."/>
            <person name="Zdobnov E.M."/>
            <person name="Wyder S."/>
            <person name="Kriventseva E.V."/>
            <person name="Kadowaki T."/>
            <person name="Bork P."/>
            <person name="Aranda M."/>
            <person name="Bao R."/>
            <person name="Beermann A."/>
            <person name="Berns N."/>
            <person name="Bolognesi R."/>
            <person name="Bonneton F."/>
            <person name="Bopp D."/>
            <person name="Brown S.J."/>
            <person name="Bucher G."/>
            <person name="Butts T."/>
            <person name="Chaumot A."/>
            <person name="Denell R.E."/>
            <person name="Ferrier D.E."/>
            <person name="Friedrich M."/>
            <person name="Gordon C.M."/>
            <person name="Jindra M."/>
            <person name="Klingler M."/>
            <person name="Lan Q."/>
            <person name="Lattorff H.M."/>
            <person name="Laudet V."/>
            <person name="von Levetsow C."/>
            <person name="Liu Z."/>
            <person name="Lutz R."/>
            <person name="Lynch J.A."/>
            <person name="da Fonseca R.N."/>
            <person name="Posnien N."/>
            <person name="Reuter R."/>
            <person name="Roth S."/>
            <person name="Savard J."/>
            <person name="Schinko J.B."/>
            <person name="Schmitt C."/>
            <person name="Schoppmeier M."/>
            <person name="Schroder R."/>
            <person name="Shippy T.D."/>
            <person name="Simonnet F."/>
            <person name="Marques-Souza H."/>
            <person name="Tautz D."/>
            <person name="Tomoyasu Y."/>
            <person name="Trauner J."/>
            <person name="Van der Zee M."/>
            <person name="Vervoort M."/>
            <person name="Wittkopp N."/>
            <person name="Wimmer E.A."/>
            <person name="Yang X."/>
            <person name="Jones A.K."/>
            <person name="Sattelle D.B."/>
            <person name="Ebert P.R."/>
            <person name="Nelson D."/>
            <person name="Scott J.G."/>
            <person name="Beeman R.W."/>
            <person name="Muthukrishnan S."/>
            <person name="Kramer K.J."/>
            <person name="Arakane Y."/>
            <person name="Beeman R.W."/>
            <person name="Zhu Q."/>
            <person name="Hogenkamp D."/>
            <person name="Dixit R."/>
            <person name="Oppert B."/>
            <person name="Jiang H."/>
            <person name="Zou Z."/>
            <person name="Marshall J."/>
            <person name="Elpidina E."/>
            <person name="Vinokurov K."/>
            <person name="Oppert C."/>
            <person name="Zou Z."/>
            <person name="Evans J."/>
            <person name="Lu Z."/>
            <person name="Zhao P."/>
            <person name="Sumathipala N."/>
            <person name="Altincicek B."/>
            <person name="Vilcinskas A."/>
            <person name="Williams M."/>
            <person name="Hultmark D."/>
            <person name="Hetru C."/>
            <person name="Jiang H."/>
            <person name="Grimmelikhuijzen C.J."/>
            <person name="Hauser F."/>
            <person name="Cazzamali G."/>
            <person name="Williamson M."/>
            <person name="Park Y."/>
            <person name="Li B."/>
            <person name="Tanaka Y."/>
            <person name="Predel R."/>
            <person name="Neupert S."/>
            <person name="Schachtner J."/>
            <person name="Verleyen P."/>
            <person name="Raible F."/>
            <person name="Bork P."/>
            <person name="Friedrich M."/>
            <person name="Walden K.K."/>
            <person name="Robertson H.M."/>
            <person name="Angeli S."/>
            <person name="Foret S."/>
            <person name="Bucher G."/>
            <person name="Schuetz S."/>
            <person name="Maleszka R."/>
            <person name="Wimmer E.A."/>
            <person name="Beeman R.W."/>
            <person name="Lorenzen M."/>
            <person name="Tomoyasu Y."/>
            <person name="Miller S.C."/>
            <person name="Grossmann D."/>
            <person name="Bucher G."/>
        </authorList>
    </citation>
    <scope>NUCLEOTIDE SEQUENCE [LARGE SCALE GENOMIC DNA]</scope>
    <source>
        <strain evidence="9 10">Georgia GA2</strain>
    </source>
</reference>
<dbReference type="OrthoDB" id="9985059at2759"/>
<dbReference type="GO" id="GO:0033176">
    <property type="term" value="C:proton-transporting V-type ATPase complex"/>
    <property type="evidence" value="ECO:0000318"/>
    <property type="project" value="GO_Central"/>
</dbReference>
<dbReference type="PANTHER" id="PTHR12471">
    <property type="entry name" value="VACUOLAR ATP SYNTHASE SUBUNIT S1"/>
    <property type="match status" value="1"/>
</dbReference>
<evidence type="ECO:0000256" key="5">
    <source>
        <dbReference type="ARBA" id="ARBA00023136"/>
    </source>
</evidence>